<dbReference type="InterPro" id="IPR011335">
    <property type="entry name" value="Restrct_endonuc-II-like"/>
</dbReference>
<dbReference type="InterPro" id="IPR038726">
    <property type="entry name" value="PDDEXK_AddAB-type"/>
</dbReference>
<dbReference type="OrthoDB" id="8316at10239"/>
<evidence type="ECO:0000313" key="3">
    <source>
        <dbReference type="Proteomes" id="UP000221758"/>
    </source>
</evidence>
<evidence type="ECO:0000259" key="1">
    <source>
        <dbReference type="Pfam" id="PF12705"/>
    </source>
</evidence>
<dbReference type="InterPro" id="IPR011604">
    <property type="entry name" value="PDDEXK-like_dom_sf"/>
</dbReference>
<proteinExistence type="predicted"/>
<accession>A0A1V0DZ81</accession>
<sequence>MILFRASSVGKLMASPDKNILPAGAITELDKMISQQLLNWCDSFDFFTLEKGKQCENESIELYNEINDTFYVKNLERITKGNLTGECDLLDKKESLVIDIKTAYSKKTYPLFLKISSLYEWQLRSYMHLYDVDNAELAYCLVDTPIDLIAKKDPEEWHYMHDVPMKYRVSKLRISRDLEKEQQLLNRIELCKKYVEENLK</sequence>
<protein>
    <recommendedName>
        <fullName evidence="1">PD-(D/E)XK endonuclease-like domain-containing protein</fullName>
    </recommendedName>
</protein>
<dbReference type="SUPFAM" id="SSF52980">
    <property type="entry name" value="Restriction endonuclease-like"/>
    <property type="match status" value="1"/>
</dbReference>
<organism evidence="2 3">
    <name type="scientific">Acinetobacter phage WCHABP12</name>
    <dbReference type="NCBI Taxonomy" id="1965454"/>
    <lineage>
        <taxon>Viruses</taxon>
        <taxon>Duplodnaviria</taxon>
        <taxon>Heunggongvirae</taxon>
        <taxon>Uroviricota</taxon>
        <taxon>Caudoviricetes</taxon>
        <taxon>Obolenskvirus</taxon>
        <taxon>Obolenskvirus WCHABP12</taxon>
    </lineage>
</organism>
<gene>
    <name evidence="2" type="ORF">ABP12_00024</name>
</gene>
<name>A0A1V0DZ81_9CAUD</name>
<keyword evidence="3" id="KW-1185">Reference proteome</keyword>
<feature type="domain" description="PD-(D/E)XK endonuclease-like" evidence="1">
    <location>
        <begin position="67"/>
        <end position="160"/>
    </location>
</feature>
<dbReference type="EMBL" id="KY670595">
    <property type="protein sequence ID" value="ARB06765.1"/>
    <property type="molecule type" value="Genomic_DNA"/>
</dbReference>
<dbReference type="Gene3D" id="3.90.320.10">
    <property type="match status" value="1"/>
</dbReference>
<dbReference type="Pfam" id="PF12705">
    <property type="entry name" value="PDDEXK_1"/>
    <property type="match status" value="1"/>
</dbReference>
<evidence type="ECO:0000313" key="2">
    <source>
        <dbReference type="EMBL" id="ARB06765.1"/>
    </source>
</evidence>
<reference evidence="2 3" key="1">
    <citation type="submission" date="2017-02" db="EMBL/GenBank/DDBJ databases">
        <title>The complete genome of Acinetobacter Baumannii phage WCHABP12.</title>
        <authorList>
            <person name="Zhou W."/>
            <person name="Feng Y."/>
            <person name="Zong Z."/>
        </authorList>
    </citation>
    <scope>NUCLEOTIDE SEQUENCE [LARGE SCALE GENOMIC DNA]</scope>
</reference>
<dbReference type="Proteomes" id="UP000221758">
    <property type="component" value="Segment"/>
</dbReference>